<organism evidence="22 23">
    <name type="scientific">Herbaspirillum chlorophenolicum</name>
    <dbReference type="NCBI Taxonomy" id="211589"/>
    <lineage>
        <taxon>Bacteria</taxon>
        <taxon>Pseudomonadati</taxon>
        <taxon>Pseudomonadota</taxon>
        <taxon>Betaproteobacteria</taxon>
        <taxon>Burkholderiales</taxon>
        <taxon>Oxalobacteraceae</taxon>
        <taxon>Herbaspirillum</taxon>
    </lineage>
</organism>
<dbReference type="InterPro" id="IPR030677">
    <property type="entry name" value="Nnr"/>
</dbReference>
<name>A0ABW8ETQ7_9BURK</name>
<sequence>MSALYSVAEIREVEQTALSGLPSYTLMQRAGAAVAEYAQQLLSSTTQSSPSVLVLAGPGNNGGDALEAACILEEAGIEVAVQLHADQSKQPHDARRALARAREAEIQFIEDLTPAGLREQSWALVIDGLFGIGLTRAPTSKLRAIIDHVNGLPCPVLSIDVPSGLNADTGSIVGGADGVAVNATHTITFIGDKPGLHTCEGKDHSGLITLQPLDIDPGCYRPTRAVLNGPAHFAASLKPRANNSHKGSYGDVIVVGGARGMAGAPVLAARTAAFGGAGRVYLAFVDDGPAYDSMHPELMFRVADRVEFGASAALVVGPGMGTSRHAHDILARALDSQADIVVDADALNLISAEPTLQHKLHDRRGSSGEIVSIITPHPLEAARLLDTTTQNIQNDRPQAARMLARHFNAITILKGAGTVIAFPDGEMLINPTGNPALSTAGTGDVLSGLCGALLAQGWPLRAAALAATWIHGAAADRLVAQSLGPVGLTASEFIPAIRAVFNNIIRDHVHQRPAAVPSRTHT</sequence>
<evidence type="ECO:0000256" key="18">
    <source>
        <dbReference type="HAMAP-Rule" id="MF_01966"/>
    </source>
</evidence>
<comment type="function">
    <text evidence="17">Catalyzes the dehydration of the S-form of NAD(P)HX at the expense of ADP, which is converted to AMP. Together with NAD(P)HX epimerase, which catalyzes the epimerization of the S- and R-forms, the enzyme allows the repair of both epimers of NAD(P)HX, a damaged form of NAD(P)H that is a result of enzymatic or heat-dependent hydration.</text>
</comment>
<dbReference type="Gene3D" id="3.40.1190.20">
    <property type="match status" value="1"/>
</dbReference>
<evidence type="ECO:0000256" key="11">
    <source>
        <dbReference type="ARBA" id="ARBA00023235"/>
    </source>
</evidence>
<feature type="binding site" evidence="17">
    <location>
        <position position="377"/>
    </location>
    <ligand>
        <name>(6S)-NADPHX</name>
        <dbReference type="ChEBI" id="CHEBI:64076"/>
    </ligand>
</feature>
<comment type="caution">
    <text evidence="18">Lacks conserved residue(s) required for the propagation of feature annotation.</text>
</comment>
<evidence type="ECO:0000256" key="5">
    <source>
        <dbReference type="ARBA" id="ARBA00022723"/>
    </source>
</evidence>
<feature type="binding site" evidence="17">
    <location>
        <begin position="414"/>
        <end position="418"/>
    </location>
    <ligand>
        <name>AMP</name>
        <dbReference type="ChEBI" id="CHEBI:456215"/>
    </ligand>
</feature>
<keyword evidence="7 17" id="KW-0067">ATP-binding</keyword>
<feature type="binding site" evidence="17">
    <location>
        <position position="264"/>
    </location>
    <ligand>
        <name>(6S)-NADPHX</name>
        <dbReference type="ChEBI" id="CHEBI:64076"/>
    </ligand>
</feature>
<evidence type="ECO:0000256" key="19">
    <source>
        <dbReference type="PIRNR" id="PIRNR017184"/>
    </source>
</evidence>
<dbReference type="NCBIfam" id="TIGR00197">
    <property type="entry name" value="yjeF_nterm"/>
    <property type="match status" value="1"/>
</dbReference>
<comment type="catalytic activity">
    <reaction evidence="15 17 19">
        <text>(6S)-NADHX + ADP = AMP + phosphate + NADH + H(+)</text>
        <dbReference type="Rhea" id="RHEA:32223"/>
        <dbReference type="ChEBI" id="CHEBI:15378"/>
        <dbReference type="ChEBI" id="CHEBI:43474"/>
        <dbReference type="ChEBI" id="CHEBI:57945"/>
        <dbReference type="ChEBI" id="CHEBI:64074"/>
        <dbReference type="ChEBI" id="CHEBI:456215"/>
        <dbReference type="ChEBI" id="CHEBI:456216"/>
        <dbReference type="EC" id="4.2.1.136"/>
    </reaction>
</comment>
<feature type="binding site" evidence="17">
    <location>
        <position position="444"/>
    </location>
    <ligand>
        <name>(6S)-NADPHX</name>
        <dbReference type="ChEBI" id="CHEBI:64076"/>
    </ligand>
</feature>
<dbReference type="HAMAP" id="MF_01965">
    <property type="entry name" value="NADHX_dehydratase"/>
    <property type="match status" value="1"/>
</dbReference>
<evidence type="ECO:0000256" key="9">
    <source>
        <dbReference type="ARBA" id="ARBA00022958"/>
    </source>
</evidence>
<feature type="domain" description="YjeF N-terminal" evidence="21">
    <location>
        <begin position="10"/>
        <end position="221"/>
    </location>
</feature>
<dbReference type="EC" id="5.1.99.6" evidence="19"/>
<evidence type="ECO:0000313" key="23">
    <source>
        <dbReference type="Proteomes" id="UP001617427"/>
    </source>
</evidence>
<evidence type="ECO:0000256" key="10">
    <source>
        <dbReference type="ARBA" id="ARBA00023027"/>
    </source>
</evidence>
<comment type="similarity">
    <text evidence="3 19">In the N-terminal section; belongs to the NnrE/AIBP family.</text>
</comment>
<keyword evidence="10 17" id="KW-0520">NAD</keyword>
<evidence type="ECO:0000256" key="2">
    <source>
        <dbReference type="ARBA" id="ARBA00000909"/>
    </source>
</evidence>
<keyword evidence="12 17" id="KW-0456">Lyase</keyword>
<feature type="domain" description="YjeF C-terminal" evidence="20">
    <location>
        <begin position="229"/>
        <end position="504"/>
    </location>
</feature>
<keyword evidence="9 18" id="KW-0630">Potassium</keyword>
<keyword evidence="23" id="KW-1185">Reference proteome</keyword>
<feature type="binding site" evidence="18">
    <location>
        <position position="61"/>
    </location>
    <ligand>
        <name>K(+)</name>
        <dbReference type="ChEBI" id="CHEBI:29103"/>
    </ligand>
</feature>
<dbReference type="EC" id="4.2.1.136" evidence="19"/>
<comment type="caution">
    <text evidence="22">The sequence shown here is derived from an EMBL/GenBank/DDBJ whole genome shotgun (WGS) entry which is preliminary data.</text>
</comment>
<evidence type="ECO:0000256" key="1">
    <source>
        <dbReference type="ARBA" id="ARBA00000013"/>
    </source>
</evidence>
<evidence type="ECO:0000256" key="3">
    <source>
        <dbReference type="ARBA" id="ARBA00006001"/>
    </source>
</evidence>
<evidence type="ECO:0000259" key="21">
    <source>
        <dbReference type="PROSITE" id="PS51385"/>
    </source>
</evidence>
<dbReference type="NCBIfam" id="TIGR00196">
    <property type="entry name" value="yjeF_cterm"/>
    <property type="match status" value="1"/>
</dbReference>
<feature type="binding site" evidence="18">
    <location>
        <position position="127"/>
    </location>
    <ligand>
        <name>K(+)</name>
        <dbReference type="ChEBI" id="CHEBI:29103"/>
    </ligand>
</feature>
<comment type="similarity">
    <text evidence="17">Belongs to the NnrD/CARKD family.</text>
</comment>
<keyword evidence="11 18" id="KW-0413">Isomerase</keyword>
<comment type="similarity">
    <text evidence="18">Belongs to the NnrE/AIBP family.</text>
</comment>
<evidence type="ECO:0000256" key="14">
    <source>
        <dbReference type="ARBA" id="ARBA00025153"/>
    </source>
</evidence>
<evidence type="ECO:0000256" key="6">
    <source>
        <dbReference type="ARBA" id="ARBA00022741"/>
    </source>
</evidence>
<dbReference type="EMBL" id="JBIUZV010000002">
    <property type="protein sequence ID" value="MFJ3044850.1"/>
    <property type="molecule type" value="Genomic_DNA"/>
</dbReference>
<feature type="binding site" evidence="18">
    <location>
        <position position="160"/>
    </location>
    <ligand>
        <name>(6S)-NADPHX</name>
        <dbReference type="ChEBI" id="CHEBI:64076"/>
    </ligand>
</feature>
<comment type="function">
    <text evidence="14 19">Bifunctional enzyme that catalyzes the epimerization of the S- and R-forms of NAD(P)HX and the dehydration of the S-form of NAD(P)HX at the expense of ADP, which is converted to AMP. This allows the repair of both epimers of NAD(P)HX, a damaged form of NAD(P)H that is a result of enzymatic or heat-dependent hydration.</text>
</comment>
<dbReference type="SUPFAM" id="SSF64153">
    <property type="entry name" value="YjeF N-terminal domain-like"/>
    <property type="match status" value="1"/>
</dbReference>
<evidence type="ECO:0000256" key="8">
    <source>
        <dbReference type="ARBA" id="ARBA00022857"/>
    </source>
</evidence>
<evidence type="ECO:0000256" key="15">
    <source>
        <dbReference type="ARBA" id="ARBA00048238"/>
    </source>
</evidence>
<feature type="binding site" evidence="17">
    <location>
        <position position="319"/>
    </location>
    <ligand>
        <name>(6S)-NADPHX</name>
        <dbReference type="ChEBI" id="CHEBI:64076"/>
    </ligand>
</feature>
<dbReference type="PANTHER" id="PTHR12592:SF0">
    <property type="entry name" value="ATP-DEPENDENT (S)-NAD(P)H-HYDRATE DEHYDRATASE"/>
    <property type="match status" value="1"/>
</dbReference>
<dbReference type="Pfam" id="PF03853">
    <property type="entry name" value="YjeF_N"/>
    <property type="match status" value="1"/>
</dbReference>
<reference evidence="22 23" key="1">
    <citation type="submission" date="2024-10" db="EMBL/GenBank/DDBJ databases">
        <title>The Natural Products Discovery Center: Release of the First 8490 Sequenced Strains for Exploring Actinobacteria Biosynthetic Diversity.</title>
        <authorList>
            <person name="Kalkreuter E."/>
            <person name="Kautsar S.A."/>
            <person name="Yang D."/>
            <person name="Bader C.D."/>
            <person name="Teijaro C.N."/>
            <person name="Fluegel L."/>
            <person name="Davis C.M."/>
            <person name="Simpson J.R."/>
            <person name="Lauterbach L."/>
            <person name="Steele A.D."/>
            <person name="Gui C."/>
            <person name="Meng S."/>
            <person name="Li G."/>
            <person name="Viehrig K."/>
            <person name="Ye F."/>
            <person name="Su P."/>
            <person name="Kiefer A.F."/>
            <person name="Nichols A."/>
            <person name="Cepeda A.J."/>
            <person name="Yan W."/>
            <person name="Fan B."/>
            <person name="Jiang Y."/>
            <person name="Adhikari A."/>
            <person name="Zheng C.-J."/>
            <person name="Schuster L."/>
            <person name="Cowan T.M."/>
            <person name="Smanski M.J."/>
            <person name="Chevrette M.G."/>
            <person name="De Carvalho L.P.S."/>
            <person name="Shen B."/>
        </authorList>
    </citation>
    <scope>NUCLEOTIDE SEQUENCE [LARGE SCALE GENOMIC DNA]</scope>
    <source>
        <strain evidence="22 23">NPDC087045</strain>
    </source>
</reference>
<dbReference type="Pfam" id="PF01256">
    <property type="entry name" value="Carb_kinase"/>
    <property type="match status" value="1"/>
</dbReference>
<dbReference type="CDD" id="cd01171">
    <property type="entry name" value="YXKO-related"/>
    <property type="match status" value="1"/>
</dbReference>
<evidence type="ECO:0000313" key="22">
    <source>
        <dbReference type="EMBL" id="MFJ3044850.1"/>
    </source>
</evidence>
<evidence type="ECO:0000256" key="13">
    <source>
        <dbReference type="ARBA" id="ARBA00023268"/>
    </source>
</evidence>
<dbReference type="PROSITE" id="PS51385">
    <property type="entry name" value="YJEF_N"/>
    <property type="match status" value="1"/>
</dbReference>
<feature type="binding site" evidence="18">
    <location>
        <begin position="131"/>
        <end position="137"/>
    </location>
    <ligand>
        <name>(6S)-NADPHX</name>
        <dbReference type="ChEBI" id="CHEBI:64076"/>
    </ligand>
</feature>
<keyword evidence="6 17" id="KW-0547">Nucleotide-binding</keyword>
<dbReference type="Gene3D" id="3.40.50.10260">
    <property type="entry name" value="YjeF N-terminal domain"/>
    <property type="match status" value="1"/>
</dbReference>
<protein>
    <recommendedName>
        <fullName evidence="19">Bifunctional NAD(P)H-hydrate repair enzyme</fullName>
    </recommendedName>
    <alternativeName>
        <fullName evidence="19">Nicotinamide nucleotide repair protein</fullName>
    </alternativeName>
    <domain>
        <recommendedName>
            <fullName evidence="19">ADP-dependent (S)-NAD(P)H-hydrate dehydratase</fullName>
            <ecNumber evidence="19">4.2.1.136</ecNumber>
        </recommendedName>
        <alternativeName>
            <fullName evidence="19">ADP-dependent NAD(P)HX dehydratase</fullName>
        </alternativeName>
    </domain>
    <domain>
        <recommendedName>
            <fullName evidence="19">NAD(P)H-hydrate epimerase</fullName>
            <ecNumber evidence="19">5.1.99.6</ecNumber>
        </recommendedName>
    </domain>
</protein>
<keyword evidence="13" id="KW-0511">Multifunctional enzyme</keyword>
<feature type="binding site" evidence="17">
    <location>
        <position position="443"/>
    </location>
    <ligand>
        <name>AMP</name>
        <dbReference type="ChEBI" id="CHEBI:456215"/>
    </ligand>
</feature>
<evidence type="ECO:0000256" key="7">
    <source>
        <dbReference type="ARBA" id="ARBA00022840"/>
    </source>
</evidence>
<comment type="similarity">
    <text evidence="4 19">In the C-terminal section; belongs to the NnrD/CARKD family.</text>
</comment>
<dbReference type="InterPro" id="IPR029056">
    <property type="entry name" value="Ribokinase-like"/>
</dbReference>
<proteinExistence type="inferred from homology"/>
<comment type="catalytic activity">
    <reaction evidence="1 18 19">
        <text>(6R)-NADHX = (6S)-NADHX</text>
        <dbReference type="Rhea" id="RHEA:32215"/>
        <dbReference type="ChEBI" id="CHEBI:64074"/>
        <dbReference type="ChEBI" id="CHEBI:64075"/>
        <dbReference type="EC" id="5.1.99.6"/>
    </reaction>
</comment>
<feature type="binding site" evidence="18">
    <location>
        <position position="163"/>
    </location>
    <ligand>
        <name>K(+)</name>
        <dbReference type="ChEBI" id="CHEBI:29103"/>
    </ligand>
</feature>
<evidence type="ECO:0000256" key="4">
    <source>
        <dbReference type="ARBA" id="ARBA00009524"/>
    </source>
</evidence>
<comment type="cofactor">
    <cofactor evidence="17">
        <name>Mg(2+)</name>
        <dbReference type="ChEBI" id="CHEBI:18420"/>
    </cofactor>
</comment>
<dbReference type="InterPro" id="IPR036652">
    <property type="entry name" value="YjeF_N_dom_sf"/>
</dbReference>
<dbReference type="PROSITE" id="PS51383">
    <property type="entry name" value="YJEF_C_3"/>
    <property type="match status" value="1"/>
</dbReference>
<dbReference type="HAMAP" id="MF_01966">
    <property type="entry name" value="NADHX_epimerase"/>
    <property type="match status" value="1"/>
</dbReference>
<comment type="cofactor">
    <cofactor evidence="18 19">
        <name>K(+)</name>
        <dbReference type="ChEBI" id="CHEBI:29103"/>
    </cofactor>
    <text evidence="18 19">Binds 1 potassium ion per subunit.</text>
</comment>
<comment type="subunit">
    <text evidence="17">Homotetramer.</text>
</comment>
<keyword evidence="5 18" id="KW-0479">Metal-binding</keyword>
<comment type="catalytic activity">
    <reaction evidence="16 17 19">
        <text>(6S)-NADPHX + ADP = AMP + phosphate + NADPH + H(+)</text>
        <dbReference type="Rhea" id="RHEA:32235"/>
        <dbReference type="ChEBI" id="CHEBI:15378"/>
        <dbReference type="ChEBI" id="CHEBI:43474"/>
        <dbReference type="ChEBI" id="CHEBI:57783"/>
        <dbReference type="ChEBI" id="CHEBI:64076"/>
        <dbReference type="ChEBI" id="CHEBI:456215"/>
        <dbReference type="ChEBI" id="CHEBI:456216"/>
        <dbReference type="EC" id="4.2.1.136"/>
    </reaction>
</comment>
<comment type="catalytic activity">
    <reaction evidence="2 18 19">
        <text>(6R)-NADPHX = (6S)-NADPHX</text>
        <dbReference type="Rhea" id="RHEA:32227"/>
        <dbReference type="ChEBI" id="CHEBI:64076"/>
        <dbReference type="ChEBI" id="CHEBI:64077"/>
        <dbReference type="EC" id="5.1.99.6"/>
    </reaction>
</comment>
<dbReference type="InterPro" id="IPR004443">
    <property type="entry name" value="YjeF_N_dom"/>
</dbReference>
<dbReference type="SUPFAM" id="SSF53613">
    <property type="entry name" value="Ribokinase-like"/>
    <property type="match status" value="1"/>
</dbReference>
<evidence type="ECO:0000259" key="20">
    <source>
        <dbReference type="PROSITE" id="PS51383"/>
    </source>
</evidence>
<keyword evidence="8 17" id="KW-0521">NADP</keyword>
<dbReference type="RefSeq" id="WP_402698356.1">
    <property type="nucleotide sequence ID" value="NZ_JBIUZV010000002.1"/>
</dbReference>
<comment type="function">
    <text evidence="18">Catalyzes the epimerization of the S- and R-forms of NAD(P)HX, a damaged form of NAD(P)H that is a result of enzymatic or heat-dependent hydration. This is a prerequisite for the S-specific NAD(P)H-hydrate dehydratase to allow the repair of both epimers of NAD(P)HX.</text>
</comment>
<dbReference type="PIRSF" id="PIRSF017184">
    <property type="entry name" value="Nnr"/>
    <property type="match status" value="1"/>
</dbReference>
<dbReference type="Proteomes" id="UP001617427">
    <property type="component" value="Unassembled WGS sequence"/>
</dbReference>
<evidence type="ECO:0000256" key="12">
    <source>
        <dbReference type="ARBA" id="ARBA00023239"/>
    </source>
</evidence>
<accession>A0ABW8ETQ7</accession>
<dbReference type="PANTHER" id="PTHR12592">
    <property type="entry name" value="ATP-DEPENDENT (S)-NAD(P)H-HYDRATE DEHYDRATASE FAMILY MEMBER"/>
    <property type="match status" value="1"/>
</dbReference>
<gene>
    <name evidence="18" type="primary">nnrE</name>
    <name evidence="17" type="synonym">nnrD</name>
    <name evidence="22" type="ORF">ACIPEN_03360</name>
</gene>
<feature type="binding site" evidence="18">
    <location>
        <begin position="60"/>
        <end position="64"/>
    </location>
    <ligand>
        <name>(6S)-NADPHX</name>
        <dbReference type="ChEBI" id="CHEBI:64076"/>
    </ligand>
</feature>
<evidence type="ECO:0000256" key="17">
    <source>
        <dbReference type="HAMAP-Rule" id="MF_01965"/>
    </source>
</evidence>
<evidence type="ECO:0000256" key="16">
    <source>
        <dbReference type="ARBA" id="ARBA00049209"/>
    </source>
</evidence>
<dbReference type="InterPro" id="IPR000631">
    <property type="entry name" value="CARKD"/>
</dbReference>